<feature type="region of interest" description="Disordered" evidence="1">
    <location>
        <begin position="38"/>
        <end position="79"/>
    </location>
</feature>
<dbReference type="GeneID" id="84591697"/>
<feature type="compositionally biased region" description="Polar residues" evidence="1">
    <location>
        <begin position="41"/>
        <end position="56"/>
    </location>
</feature>
<evidence type="ECO:0000256" key="1">
    <source>
        <dbReference type="SAM" id="MobiDB-lite"/>
    </source>
</evidence>
<reference evidence="2" key="1">
    <citation type="submission" date="2025-02" db="EMBL/GenBank/DDBJ databases">
        <authorList>
            <consortium name="NCBI Genome Project"/>
        </authorList>
    </citation>
    <scope>NUCLEOTIDE SEQUENCE</scope>
</reference>
<sequence length="175" mass="19759">MRAVAGEAKVNNDKSKNEMRDLGTRYDWLLVVLEKRKRQQKTVGGAQQVSLRNAQNKTDDVRDGSRVSQKGPAEVPNFREEARHAYLTVDGRISPQRGTTYYYESMLKRQQQSMGKTSDHEADSCSMGCHDDRLTDFPSYANISIEEFQHRKFARGANAASARPRPCCLTGGERS</sequence>
<dbReference type="AlphaFoldDB" id="A0AAJ8BVC9"/>
<feature type="region of interest" description="Disordered" evidence="1">
    <location>
        <begin position="155"/>
        <end position="175"/>
    </location>
</feature>
<dbReference type="VEuPathDB" id="FungiDB:An08g05840"/>
<dbReference type="RefSeq" id="XP_059604067.1">
    <property type="nucleotide sequence ID" value="XM_059749089.1"/>
</dbReference>
<name>A0AAJ8BVC9_ASPNG</name>
<accession>A0AAJ8BVC9</accession>
<proteinExistence type="predicted"/>
<dbReference type="KEGG" id="ang:An08g05840"/>
<reference evidence="2" key="2">
    <citation type="submission" date="2025-08" db="UniProtKB">
        <authorList>
            <consortium name="RefSeq"/>
        </authorList>
    </citation>
    <scope>IDENTIFICATION</scope>
</reference>
<organism evidence="2">
    <name type="scientific">Aspergillus niger</name>
    <dbReference type="NCBI Taxonomy" id="5061"/>
    <lineage>
        <taxon>Eukaryota</taxon>
        <taxon>Fungi</taxon>
        <taxon>Dikarya</taxon>
        <taxon>Ascomycota</taxon>
        <taxon>Pezizomycotina</taxon>
        <taxon>Eurotiomycetes</taxon>
        <taxon>Eurotiomycetidae</taxon>
        <taxon>Eurotiales</taxon>
        <taxon>Aspergillaceae</taxon>
        <taxon>Aspergillus</taxon>
        <taxon>Aspergillus subgen. Circumdati</taxon>
    </lineage>
</organism>
<protein>
    <submittedName>
        <fullName evidence="2">Uncharacterized protein</fullName>
    </submittedName>
</protein>
<evidence type="ECO:0000313" key="2">
    <source>
        <dbReference type="RefSeq" id="XP_059604067.1"/>
    </source>
</evidence>
<gene>
    <name evidence="2" type="ORF">An08g05840</name>
</gene>